<evidence type="ECO:0000313" key="12">
    <source>
        <dbReference type="Proteomes" id="UP000623129"/>
    </source>
</evidence>
<feature type="compositionally biased region" description="Basic and acidic residues" evidence="9">
    <location>
        <begin position="443"/>
        <end position="456"/>
    </location>
</feature>
<dbReference type="GO" id="GO:0006952">
    <property type="term" value="P:defense response"/>
    <property type="evidence" value="ECO:0007669"/>
    <property type="project" value="UniProtKB-KW"/>
</dbReference>
<keyword evidence="3 8" id="KW-0812">Transmembrane</keyword>
<dbReference type="AlphaFoldDB" id="A0A833QH37"/>
<evidence type="ECO:0000256" key="10">
    <source>
        <dbReference type="SAM" id="Phobius"/>
    </source>
</evidence>
<organism evidence="11 12">
    <name type="scientific">Carex littledalei</name>
    <dbReference type="NCBI Taxonomy" id="544730"/>
    <lineage>
        <taxon>Eukaryota</taxon>
        <taxon>Viridiplantae</taxon>
        <taxon>Streptophyta</taxon>
        <taxon>Embryophyta</taxon>
        <taxon>Tracheophyta</taxon>
        <taxon>Spermatophyta</taxon>
        <taxon>Magnoliopsida</taxon>
        <taxon>Liliopsida</taxon>
        <taxon>Poales</taxon>
        <taxon>Cyperaceae</taxon>
        <taxon>Cyperoideae</taxon>
        <taxon>Cariceae</taxon>
        <taxon>Carex</taxon>
        <taxon>Carex subgen. Euthyceras</taxon>
    </lineage>
</organism>
<feature type="transmembrane region" description="Helical" evidence="10">
    <location>
        <begin position="356"/>
        <end position="380"/>
    </location>
</feature>
<dbReference type="Pfam" id="PF03094">
    <property type="entry name" value="Mlo"/>
    <property type="match status" value="1"/>
</dbReference>
<dbReference type="PANTHER" id="PTHR31942">
    <property type="entry name" value="MLO-LIKE PROTEIN 1"/>
    <property type="match status" value="1"/>
</dbReference>
<evidence type="ECO:0000256" key="8">
    <source>
        <dbReference type="RuleBase" id="RU280816"/>
    </source>
</evidence>
<comment type="caution">
    <text evidence="11">The sequence shown here is derived from an EMBL/GenBank/DDBJ whole genome shotgun (WGS) entry which is preliminary data.</text>
</comment>
<feature type="transmembrane region" description="Helical" evidence="10">
    <location>
        <begin position="61"/>
        <end position="80"/>
    </location>
</feature>
<feature type="transmembrane region" description="Helical" evidence="10">
    <location>
        <begin position="17"/>
        <end position="40"/>
    </location>
</feature>
<evidence type="ECO:0000256" key="9">
    <source>
        <dbReference type="SAM" id="MobiDB-lite"/>
    </source>
</evidence>
<feature type="transmembrane region" description="Helical" evidence="10">
    <location>
        <begin position="274"/>
        <end position="295"/>
    </location>
</feature>
<keyword evidence="4 8" id="KW-0611">Plant defense</keyword>
<dbReference type="InterPro" id="IPR004326">
    <property type="entry name" value="Mlo"/>
</dbReference>
<evidence type="ECO:0000256" key="7">
    <source>
        <dbReference type="ARBA" id="ARBA00023265"/>
    </source>
</evidence>
<reference evidence="11" key="1">
    <citation type="submission" date="2020-01" db="EMBL/GenBank/DDBJ databases">
        <title>Genome sequence of Kobresia littledalei, the first chromosome-level genome in the family Cyperaceae.</title>
        <authorList>
            <person name="Qu G."/>
        </authorList>
    </citation>
    <scope>NUCLEOTIDE SEQUENCE</scope>
    <source>
        <strain evidence="11">C.B.Clarke</strain>
        <tissue evidence="11">Leaf</tissue>
    </source>
</reference>
<keyword evidence="5 8" id="KW-1133">Transmembrane helix</keyword>
<evidence type="ECO:0000256" key="2">
    <source>
        <dbReference type="ARBA" id="ARBA00006574"/>
    </source>
</evidence>
<feature type="region of interest" description="Disordered" evidence="9">
    <location>
        <begin position="492"/>
        <end position="547"/>
    </location>
</feature>
<protein>
    <recommendedName>
        <fullName evidence="8">MLO-like protein</fullName>
    </recommendedName>
</protein>
<comment type="subcellular location">
    <subcellularLocation>
        <location evidence="1 8">Membrane</location>
        <topology evidence="1 8">Multi-pass membrane protein</topology>
    </subcellularLocation>
</comment>
<dbReference type="EMBL" id="SWLB01000018">
    <property type="protein sequence ID" value="KAF3326350.1"/>
    <property type="molecule type" value="Genomic_DNA"/>
</dbReference>
<keyword evidence="8" id="KW-0112">Calmodulin-binding</keyword>
<gene>
    <name evidence="8" type="primary">MLO</name>
    <name evidence="11" type="ORF">FCM35_KLT07980</name>
</gene>
<name>A0A833QH37_9POAL</name>
<feature type="compositionally biased region" description="Basic and acidic residues" evidence="9">
    <location>
        <begin position="508"/>
        <end position="526"/>
    </location>
</feature>
<keyword evidence="7 8" id="KW-0568">Pathogenesis-related protein</keyword>
<feature type="transmembrane region" description="Helical" evidence="10">
    <location>
        <begin position="149"/>
        <end position="170"/>
    </location>
</feature>
<dbReference type="Proteomes" id="UP000623129">
    <property type="component" value="Unassembled WGS sequence"/>
</dbReference>
<feature type="region of interest" description="Disordered" evidence="9">
    <location>
        <begin position="443"/>
        <end position="479"/>
    </location>
</feature>
<proteinExistence type="inferred from homology"/>
<dbReference type="PANTHER" id="PTHR31942:SF49">
    <property type="entry name" value="MLO-LIKE PROTEIN 8"/>
    <property type="match status" value="1"/>
</dbReference>
<feature type="transmembrane region" description="Helical" evidence="10">
    <location>
        <begin position="301"/>
        <end position="322"/>
    </location>
</feature>
<sequence>MAVESSDSRELYETPTWAVAGVCAVMVIISLLLEHGLHHIGEWFKKKNKNALGEALEKVKAELMILGFISLLLVFFQQYIAEICIPESAGNTMLPCRLDPKNNENPKRRLLSTEIMDFGSNRRSLAASSDFKCPDGKVPLMSTKSLHELHLFIFFLAVVHVVYSASVMALGRLKIRSWKKWEEETMSISYEFTTDPSRFRFTRETSFVQQHASFWNRKVILVYIVSFFKQFIRSVGKTDYLTLRHGFICAHLNPGMKFNFQKYIKRSLDDDFKVVVGISPILWACGCIILLVNVYNFQNLFWITLLPLVLILAVGTKLQAIIASMALEIQQRHAVIQGMPIVKLSDHHFWFGRPRLILFLIHFTLFVNAFQLTYFLWVWYKFGLNSCFHEQFGFVIARLCIGIAVHLLCSYITLPLYALVSQMGSHIKTSIFHENTSKALKRWRDAAKKRNKDRSSHPSSVAPSPSPSPGQSPMSSPSHHLYQYNTVRRSQSAHNEFSDGEIEMAGARSHELSRNNVPHEVRLNMEEERDEDGFSFAKPGSGKQLSK</sequence>
<dbReference type="GO" id="GO:0016020">
    <property type="term" value="C:membrane"/>
    <property type="evidence" value="ECO:0007669"/>
    <property type="project" value="UniProtKB-SubCell"/>
</dbReference>
<keyword evidence="6 8" id="KW-0472">Membrane</keyword>
<dbReference type="OrthoDB" id="1388414at2759"/>
<feature type="transmembrane region" description="Helical" evidence="10">
    <location>
        <begin position="392"/>
        <end position="420"/>
    </location>
</feature>
<evidence type="ECO:0000313" key="11">
    <source>
        <dbReference type="EMBL" id="KAF3326350.1"/>
    </source>
</evidence>
<evidence type="ECO:0000256" key="3">
    <source>
        <dbReference type="ARBA" id="ARBA00022692"/>
    </source>
</evidence>
<evidence type="ECO:0000256" key="5">
    <source>
        <dbReference type="ARBA" id="ARBA00022989"/>
    </source>
</evidence>
<keyword evidence="12" id="KW-1185">Reference proteome</keyword>
<comment type="function">
    <text evidence="8">May be involved in modulation of pathogen defense and leaf cell death.</text>
</comment>
<accession>A0A833QH37</accession>
<evidence type="ECO:0000256" key="6">
    <source>
        <dbReference type="ARBA" id="ARBA00023136"/>
    </source>
</evidence>
<evidence type="ECO:0000256" key="1">
    <source>
        <dbReference type="ARBA" id="ARBA00004141"/>
    </source>
</evidence>
<evidence type="ECO:0000256" key="4">
    <source>
        <dbReference type="ARBA" id="ARBA00022821"/>
    </source>
</evidence>
<dbReference type="GO" id="GO:0005516">
    <property type="term" value="F:calmodulin binding"/>
    <property type="evidence" value="ECO:0007669"/>
    <property type="project" value="UniProtKB-KW"/>
</dbReference>
<comment type="similarity">
    <text evidence="2 8">Belongs to the MLO family.</text>
</comment>
<comment type="domain">
    <text evidence="8">The C-terminus contains a calmodulin-binding domain, which binds calmodulin in a calcium-dependent fashion.</text>
</comment>